<feature type="coiled-coil region" evidence="6">
    <location>
        <begin position="971"/>
        <end position="998"/>
    </location>
</feature>
<evidence type="ECO:0000256" key="1">
    <source>
        <dbReference type="ARBA" id="ARBA00004267"/>
    </source>
</evidence>
<evidence type="ECO:0000256" key="7">
    <source>
        <dbReference type="SAM" id="MobiDB-lite"/>
    </source>
</evidence>
<proteinExistence type="predicted"/>
<dbReference type="HOGENOM" id="CLU_003790_0_0_1"/>
<feature type="compositionally biased region" description="Low complexity" evidence="7">
    <location>
        <begin position="419"/>
        <end position="438"/>
    </location>
</feature>
<name>W3VGU1_MOEAP</name>
<evidence type="ECO:0000256" key="3">
    <source>
        <dbReference type="ARBA" id="ARBA00022553"/>
    </source>
</evidence>
<feature type="region of interest" description="Disordered" evidence="7">
    <location>
        <begin position="22"/>
        <end position="79"/>
    </location>
</feature>
<evidence type="ECO:0000256" key="2">
    <source>
        <dbReference type="ARBA" id="ARBA00022490"/>
    </source>
</evidence>
<feature type="region of interest" description="Disordered" evidence="7">
    <location>
        <begin position="1249"/>
        <end position="1277"/>
    </location>
</feature>
<protein>
    <recommendedName>
        <fullName evidence="8">Pericentrin/AKAP-450 centrosomal targeting domain-containing protein</fullName>
    </recommendedName>
</protein>
<keyword evidence="4 6" id="KW-0175">Coiled coil</keyword>
<feature type="compositionally biased region" description="Low complexity" evidence="7">
    <location>
        <begin position="180"/>
        <end position="194"/>
    </location>
</feature>
<feature type="compositionally biased region" description="Low complexity" evidence="7">
    <location>
        <begin position="311"/>
        <end position="320"/>
    </location>
</feature>
<keyword evidence="5" id="KW-0206">Cytoskeleton</keyword>
<gene>
    <name evidence="9" type="ORF">PaG_04683</name>
</gene>
<evidence type="ECO:0000313" key="9">
    <source>
        <dbReference type="EMBL" id="ETS60774.1"/>
    </source>
</evidence>
<feature type="coiled-coil region" evidence="6">
    <location>
        <begin position="1140"/>
        <end position="1174"/>
    </location>
</feature>
<feature type="compositionally biased region" description="Low complexity" evidence="7">
    <location>
        <begin position="55"/>
        <end position="70"/>
    </location>
</feature>
<dbReference type="InterPro" id="IPR019528">
    <property type="entry name" value="PACT_domain"/>
</dbReference>
<feature type="compositionally biased region" description="Polar residues" evidence="7">
    <location>
        <begin position="350"/>
        <end position="360"/>
    </location>
</feature>
<dbReference type="PANTHER" id="PTHR23159">
    <property type="entry name" value="CENTROSOMAL PROTEIN 2"/>
    <property type="match status" value="1"/>
</dbReference>
<feature type="compositionally biased region" description="Basic and acidic residues" evidence="7">
    <location>
        <begin position="385"/>
        <end position="406"/>
    </location>
</feature>
<feature type="compositionally biased region" description="Polar residues" evidence="7">
    <location>
        <begin position="131"/>
        <end position="143"/>
    </location>
</feature>
<evidence type="ECO:0000256" key="6">
    <source>
        <dbReference type="SAM" id="Coils"/>
    </source>
</evidence>
<feature type="compositionally biased region" description="Low complexity" evidence="7">
    <location>
        <begin position="106"/>
        <end position="122"/>
    </location>
</feature>
<feature type="compositionally biased region" description="Polar residues" evidence="7">
    <location>
        <begin position="473"/>
        <end position="482"/>
    </location>
</feature>
<sequence>MDLHFGTPARLERQIAQDLMQEQSEFDLSLPGGDTRDISASISRTPLAPSNRHNSSFSRPSDSSDASTPAKHTRLDRPLATTLPVTLAAAVHNASTQPSQEHHHPISASSSTSSVSDSPHSAHFPDPYTHVRSTSPPLTSTPHRTVGAASTVGSRSRTMTARPLAEAASTQRYDDTTKTSAASRAARSSRSASALLDDLTESSIAPEDATDAHTDRIHNTSSAPQPHPHQLDGHDLVVYDAPSSSSSKPLEHSPAASEAIDWHKRRAQRRRLVQLDESAVDDDDDTRATQDAPTAASSQAAEPEPTPAPSAPETEYTATTHSSPAAARLVRQGLGAASRNAQADSAASTPVRQATSNFATPKQAPDSEERARMKQYLLNSVKATDSTRLRTGRSSDAHLEALERLKAQAQLHQTPTSRSEPTATTPDSAAPSSAAPPSRRMDRLGRANTIAAGRTPLPKGGAAALLRRGALMDSSTNSSAVQSPLLRAASEPVPDADDASAVGSATYSEASSNDLALAPNASKHSAMGLRANTSFPGLGAAEAGTEANSVARPRVDAAKLALYQSKLNARLDAENTELKKEHDQLLAKLAAFEQATGQADGEMLEQVRNELQQEKQRADALDEEAQQLADLVDDKEREIEALKSSAAHSQDNPSDNEEQLREEIDELKAELKERQEDMDELEARLERERVQMEEQVQQAKAFSFQTLDRIEAERDQALERIQSLEAQLNDATPARTDATPSADEIEALQTRIGELEADKEQLVSEMEAKDAQVRRVEGEIEALREQARADSVRVRGLERRLNAANAQLSKAPDAHTSSDDYDALRQELEEAQAHIAELEAQRERASSQDERVQMLEQHKIELEQRVQQYREMISRGVGTNLANISRTDAQPSTPVGSSPLPKSVMSLRNVSAMRTPRSPGPLSEASWLYNESTLGAANVVERIVYLEGALDEANASIDAKLQQLDSAGVAHLTLAQRLQQAQERIAELEAELERLRGAGDVSKSVGERQQVFADVHAQLEALKSRWASDHGKLQERERELERRERELGDRSAERRQHRDVLAELQRAKEAARSLQLDLQTERARQTDMLAEEKHAGMQRDAVEGSLQRTHAQLDTVKRRLQYKLDDLNDLSRDDAGQTHSRQAQAEVDALRRERNELLAQRAELHAEFAGANEKYARVAEELRASRAALAEHQTQLDEQIVQMEAAHVALRSKKALYEQVVGDRDRLRAERDLIVRDVGTFEHELRSLRREADRQGQDLQHLRQQRDQARRQNEDTGAERAQFIAQVKILVQQLREKTDEVEGIKTKLDALEANSLPPPYVDSRHAEECKGLLLRIKYLKLKLARESDRCADLAHQKKYISQLLAGLAKSDAALAKILLDLDLHSPAKTKSGAEMRWAKACGVARAVARMQLLAKRTHEERRIKSHIDAAHADVRARRVKTK</sequence>
<keyword evidence="3" id="KW-0597">Phosphoprotein</keyword>
<feature type="region of interest" description="Disordered" evidence="7">
    <location>
        <begin position="473"/>
        <end position="500"/>
    </location>
</feature>
<evidence type="ECO:0000259" key="8">
    <source>
        <dbReference type="Pfam" id="PF10495"/>
    </source>
</evidence>
<dbReference type="Proteomes" id="UP000019462">
    <property type="component" value="Unassembled WGS sequence"/>
</dbReference>
<feature type="compositionally biased region" description="Low complexity" evidence="7">
    <location>
        <begin position="336"/>
        <end position="348"/>
    </location>
</feature>
<dbReference type="GO" id="GO:0005815">
    <property type="term" value="C:microtubule organizing center"/>
    <property type="evidence" value="ECO:0007669"/>
    <property type="project" value="UniProtKB-SubCell"/>
</dbReference>
<feature type="domain" description="Pericentrin/AKAP-450 centrosomal targeting" evidence="8">
    <location>
        <begin position="1342"/>
        <end position="1416"/>
    </location>
</feature>
<feature type="region of interest" description="Disordered" evidence="7">
    <location>
        <begin position="274"/>
        <end position="442"/>
    </location>
</feature>
<organism evidence="9 10">
    <name type="scientific">Moesziomyces aphidis</name>
    <name type="common">Pseudozyma aphidis</name>
    <dbReference type="NCBI Taxonomy" id="84754"/>
    <lineage>
        <taxon>Eukaryota</taxon>
        <taxon>Fungi</taxon>
        <taxon>Dikarya</taxon>
        <taxon>Basidiomycota</taxon>
        <taxon>Ustilaginomycotina</taxon>
        <taxon>Ustilaginomycetes</taxon>
        <taxon>Ustilaginales</taxon>
        <taxon>Ustilaginaceae</taxon>
        <taxon>Moesziomyces</taxon>
    </lineage>
</organism>
<feature type="compositionally biased region" description="Low complexity" evidence="7">
    <location>
        <begin position="289"/>
        <end position="303"/>
    </location>
</feature>
<dbReference type="Pfam" id="PF10495">
    <property type="entry name" value="PACT_coil_coil"/>
    <property type="match status" value="1"/>
</dbReference>
<evidence type="ECO:0000256" key="5">
    <source>
        <dbReference type="ARBA" id="ARBA00023212"/>
    </source>
</evidence>
<comment type="caution">
    <text evidence="9">The sequence shown here is derived from an EMBL/GenBank/DDBJ whole genome shotgun (WGS) entry which is preliminary data.</text>
</comment>
<dbReference type="GO" id="GO:0005737">
    <property type="term" value="C:cytoplasm"/>
    <property type="evidence" value="ECO:0007669"/>
    <property type="project" value="UniProtKB-ARBA"/>
</dbReference>
<feature type="coiled-coil region" evidence="6">
    <location>
        <begin position="568"/>
        <end position="872"/>
    </location>
</feature>
<feature type="region of interest" description="Disordered" evidence="7">
    <location>
        <begin position="93"/>
        <end position="262"/>
    </location>
</feature>
<dbReference type="OrthoDB" id="2020852at2759"/>
<evidence type="ECO:0000256" key="4">
    <source>
        <dbReference type="ARBA" id="ARBA00023054"/>
    </source>
</evidence>
<reference evidence="9 10" key="1">
    <citation type="journal article" date="2014" name="Genome Announc.">
        <title>Genome sequence of the basidiomycetous fungus Pseudozyma aphidis DSM70725, an efficient producer of biosurfactant mannosylerythritol lipids.</title>
        <authorList>
            <person name="Lorenz S."/>
            <person name="Guenther M."/>
            <person name="Grumaz C."/>
            <person name="Rupp S."/>
            <person name="Zibek S."/>
            <person name="Sohn K."/>
        </authorList>
    </citation>
    <scope>NUCLEOTIDE SEQUENCE [LARGE SCALE GENOMIC DNA]</scope>
    <source>
        <strain evidence="10">ATCC 32657 / CBS 517.83 / DSM 70725 / JCM 10318 / NBRC 10182 / NRRL Y-7954 / St-0401</strain>
    </source>
</reference>
<evidence type="ECO:0000313" key="10">
    <source>
        <dbReference type="Proteomes" id="UP000019462"/>
    </source>
</evidence>
<dbReference type="EMBL" id="AWNI01000022">
    <property type="protein sequence ID" value="ETS60774.1"/>
    <property type="molecule type" value="Genomic_DNA"/>
</dbReference>
<keyword evidence="2" id="KW-0963">Cytoplasm</keyword>
<dbReference type="PANTHER" id="PTHR23159:SF31">
    <property type="entry name" value="CENTROSOME-ASSOCIATED PROTEIN CEP250 ISOFORM X1"/>
    <property type="match status" value="1"/>
</dbReference>
<keyword evidence="10" id="KW-1185">Reference proteome</keyword>
<feature type="region of interest" description="Disordered" evidence="7">
    <location>
        <begin position="1028"/>
        <end position="1058"/>
    </location>
</feature>
<accession>W3VGU1</accession>
<dbReference type="Gene3D" id="1.10.287.1490">
    <property type="match status" value="1"/>
</dbReference>
<comment type="subcellular location">
    <subcellularLocation>
        <location evidence="1">Cytoplasm</location>
        <location evidence="1">Cytoskeleton</location>
        <location evidence="1">Microtubule organizing center</location>
    </subcellularLocation>
</comment>